<dbReference type="PANTHER" id="PTHR33376:SF2">
    <property type="entry name" value="DICARBOXYLATE-BINDING PERIPLASMIC PROTEIN"/>
    <property type="match status" value="1"/>
</dbReference>
<evidence type="ECO:0000256" key="2">
    <source>
        <dbReference type="ARBA" id="ARBA00022729"/>
    </source>
</evidence>
<name>A0A533I9W1_PARDE</name>
<gene>
    <name evidence="5" type="ORF">DI616_06225</name>
</gene>
<dbReference type="GO" id="GO:0042597">
    <property type="term" value="C:periplasmic space"/>
    <property type="evidence" value="ECO:0007669"/>
    <property type="project" value="UniProtKB-SubCell"/>
</dbReference>
<protein>
    <submittedName>
        <fullName evidence="5">TRAP transporter substrate-binding protein</fullName>
    </submittedName>
</protein>
<sequence length="332" mass="35482">MSITKLTRRTIIAAALASTAIFSTGFAQTAAAKELRMGLITPPSHVWTKVAERMAEKLPEATNGELTIAVFPGGQLGVEQEMFQQMSGGLLDSGLMTAAITSLRAPSMQGWFTPYLFTDVTDAASAADTQAAKDMLAQLDQAGLVGLGYTFAGQRHILMKGAAATTPEDLAQKKIRIVPFPAMMTWWEAIGAVPTPVNLTEVYQGLQSGLLDGIDIDLDALVGLKFEEVAEGLTITNHMPFPAALVVSKATWDSLTEEQRAAYTDVANEALAWGTQQQVAAEETNLAALEGKLEIVTLENGAEAFSAANQAVRDSFASDEIIQRFLDEVQAE</sequence>
<dbReference type="AlphaFoldDB" id="A0A533I9W1"/>
<dbReference type="InterPro" id="IPR006311">
    <property type="entry name" value="TAT_signal"/>
</dbReference>
<accession>A0A533I9W1</accession>
<dbReference type="GO" id="GO:0030246">
    <property type="term" value="F:carbohydrate binding"/>
    <property type="evidence" value="ECO:0007669"/>
    <property type="project" value="TreeGrafter"/>
</dbReference>
<dbReference type="PROSITE" id="PS51318">
    <property type="entry name" value="TAT"/>
    <property type="match status" value="1"/>
</dbReference>
<dbReference type="Gene3D" id="3.40.190.170">
    <property type="entry name" value="Bacterial extracellular solute-binding protein, family 7"/>
    <property type="match status" value="1"/>
</dbReference>
<feature type="signal peptide" evidence="4">
    <location>
        <begin position="1"/>
        <end position="27"/>
    </location>
</feature>
<dbReference type="GO" id="GO:0055085">
    <property type="term" value="P:transmembrane transport"/>
    <property type="evidence" value="ECO:0007669"/>
    <property type="project" value="InterPro"/>
</dbReference>
<dbReference type="InterPro" id="IPR038404">
    <property type="entry name" value="TRAP_DctP_sf"/>
</dbReference>
<keyword evidence="3" id="KW-0574">Periplasm</keyword>
<proteinExistence type="predicted"/>
<feature type="chain" id="PRO_5022049963" evidence="4">
    <location>
        <begin position="28"/>
        <end position="332"/>
    </location>
</feature>
<dbReference type="Pfam" id="PF03480">
    <property type="entry name" value="DctP"/>
    <property type="match status" value="1"/>
</dbReference>
<evidence type="ECO:0000256" key="3">
    <source>
        <dbReference type="ARBA" id="ARBA00022764"/>
    </source>
</evidence>
<evidence type="ECO:0000256" key="4">
    <source>
        <dbReference type="SAM" id="SignalP"/>
    </source>
</evidence>
<dbReference type="NCBIfam" id="NF037995">
    <property type="entry name" value="TRAP_S1"/>
    <property type="match status" value="1"/>
</dbReference>
<evidence type="ECO:0000313" key="6">
    <source>
        <dbReference type="Proteomes" id="UP000315344"/>
    </source>
</evidence>
<evidence type="ECO:0000313" key="5">
    <source>
        <dbReference type="EMBL" id="TKW67254.1"/>
    </source>
</evidence>
<organism evidence="5 6">
    <name type="scientific">Paracoccus denitrificans</name>
    <dbReference type="NCBI Taxonomy" id="266"/>
    <lineage>
        <taxon>Bacteria</taxon>
        <taxon>Pseudomonadati</taxon>
        <taxon>Pseudomonadota</taxon>
        <taxon>Alphaproteobacteria</taxon>
        <taxon>Rhodobacterales</taxon>
        <taxon>Paracoccaceae</taxon>
        <taxon>Paracoccus</taxon>
    </lineage>
</organism>
<dbReference type="CDD" id="cd13603">
    <property type="entry name" value="PBP2_TRAP_Siap_TeaA_like"/>
    <property type="match status" value="1"/>
</dbReference>
<dbReference type="PANTHER" id="PTHR33376">
    <property type="match status" value="1"/>
</dbReference>
<comment type="caution">
    <text evidence="5">The sequence shown here is derived from an EMBL/GenBank/DDBJ whole genome shotgun (WGS) entry which is preliminary data.</text>
</comment>
<dbReference type="InterPro" id="IPR018389">
    <property type="entry name" value="DctP_fam"/>
</dbReference>
<dbReference type="Proteomes" id="UP000315344">
    <property type="component" value="Unassembled WGS sequence"/>
</dbReference>
<keyword evidence="2 4" id="KW-0732">Signal</keyword>
<reference evidence="5 6" key="1">
    <citation type="journal article" date="2017" name="Nat. Commun.">
        <title>In situ click chemistry generation of cyclooxygenase-2 inhibitors.</title>
        <authorList>
            <person name="Bhardwaj A."/>
            <person name="Kaur J."/>
            <person name="Wuest M."/>
            <person name="Wuest F."/>
        </authorList>
    </citation>
    <scope>NUCLEOTIDE SEQUENCE [LARGE SCALE GENOMIC DNA]</scope>
    <source>
        <strain evidence="5">S2_012_000_R3_94</strain>
    </source>
</reference>
<evidence type="ECO:0000256" key="1">
    <source>
        <dbReference type="ARBA" id="ARBA00004418"/>
    </source>
</evidence>
<comment type="subcellular location">
    <subcellularLocation>
        <location evidence="1">Periplasm</location>
    </subcellularLocation>
</comment>
<dbReference type="EMBL" id="VAFL01000004">
    <property type="protein sequence ID" value="TKW67254.1"/>
    <property type="molecule type" value="Genomic_DNA"/>
</dbReference>